<dbReference type="EMBL" id="PJQM01004538">
    <property type="protein sequence ID" value="RCH84114.1"/>
    <property type="molecule type" value="Genomic_DNA"/>
</dbReference>
<comment type="caution">
    <text evidence="1">The sequence shown here is derived from an EMBL/GenBank/DDBJ whole genome shotgun (WGS) entry which is preliminary data.</text>
</comment>
<dbReference type="Proteomes" id="UP000253551">
    <property type="component" value="Unassembled WGS sequence"/>
</dbReference>
<keyword evidence="2" id="KW-1185">Reference proteome</keyword>
<evidence type="ECO:0000313" key="1">
    <source>
        <dbReference type="EMBL" id="RCH84114.1"/>
    </source>
</evidence>
<organism evidence="1 2">
    <name type="scientific">Rhizopus stolonifer</name>
    <name type="common">Rhizopus nigricans</name>
    <dbReference type="NCBI Taxonomy" id="4846"/>
    <lineage>
        <taxon>Eukaryota</taxon>
        <taxon>Fungi</taxon>
        <taxon>Fungi incertae sedis</taxon>
        <taxon>Mucoromycota</taxon>
        <taxon>Mucoromycotina</taxon>
        <taxon>Mucoromycetes</taxon>
        <taxon>Mucorales</taxon>
        <taxon>Mucorineae</taxon>
        <taxon>Rhizopodaceae</taxon>
        <taxon>Rhizopus</taxon>
    </lineage>
</organism>
<dbReference type="OrthoDB" id="2271449at2759"/>
<dbReference type="AlphaFoldDB" id="A0A367J2E0"/>
<evidence type="ECO:0000313" key="2">
    <source>
        <dbReference type="Proteomes" id="UP000253551"/>
    </source>
</evidence>
<sequence length="184" mass="21242">NHTTKKLYPFSLVRLSNDIVRTIQFDVFDNHRRFNAEPSIDDCEEYLLKSVVKFKRTSETSLTFCYQVVQQAFILHDLNLLGIEIRLESIKKKLAHRSLCLQNCYDANGVIIDTKYGLDLTLLEISGAFGVCSNTKKNTDHIKIAYGLLAMLYNIAYKYCFVDLDLFKALEKYFVHAAGDRIRL</sequence>
<gene>
    <name evidence="1" type="ORF">CU098_007959</name>
</gene>
<feature type="non-terminal residue" evidence="1">
    <location>
        <position position="1"/>
    </location>
</feature>
<protein>
    <submittedName>
        <fullName evidence="1">Uncharacterized protein</fullName>
    </submittedName>
</protein>
<reference evidence="1 2" key="1">
    <citation type="journal article" date="2018" name="G3 (Bethesda)">
        <title>Phylogenetic and Phylogenomic Definition of Rhizopus Species.</title>
        <authorList>
            <person name="Gryganskyi A.P."/>
            <person name="Golan J."/>
            <person name="Dolatabadi S."/>
            <person name="Mondo S."/>
            <person name="Robb S."/>
            <person name="Idnurm A."/>
            <person name="Muszewska A."/>
            <person name="Steczkiewicz K."/>
            <person name="Masonjones S."/>
            <person name="Liao H.L."/>
            <person name="Gajdeczka M.T."/>
            <person name="Anike F."/>
            <person name="Vuek A."/>
            <person name="Anishchenko I.M."/>
            <person name="Voigt K."/>
            <person name="de Hoog G.S."/>
            <person name="Smith M.E."/>
            <person name="Heitman J."/>
            <person name="Vilgalys R."/>
            <person name="Stajich J.E."/>
        </authorList>
    </citation>
    <scope>NUCLEOTIDE SEQUENCE [LARGE SCALE GENOMIC DNA]</scope>
    <source>
        <strain evidence="1 2">LSU 92-RS-03</strain>
    </source>
</reference>
<name>A0A367J2E0_RHIST</name>
<proteinExistence type="predicted"/>
<accession>A0A367J2E0</accession>